<feature type="compositionally biased region" description="Basic and acidic residues" evidence="4">
    <location>
        <begin position="141"/>
        <end position="151"/>
    </location>
</feature>
<dbReference type="InterPro" id="IPR058923">
    <property type="entry name" value="RCC1-like_dom"/>
</dbReference>
<evidence type="ECO:0000256" key="4">
    <source>
        <dbReference type="SAM" id="MobiDB-lite"/>
    </source>
</evidence>
<dbReference type="PRINTS" id="PR00633">
    <property type="entry name" value="RCCNDNSATION"/>
</dbReference>
<feature type="domain" description="RCC1-like" evidence="5">
    <location>
        <begin position="216"/>
        <end position="596"/>
    </location>
</feature>
<dbReference type="PROSITE" id="PS00626">
    <property type="entry name" value="RCC1_2"/>
    <property type="match status" value="4"/>
</dbReference>
<name>A0AAV4WUP4_9ARAC</name>
<feature type="region of interest" description="Disordered" evidence="4">
    <location>
        <begin position="1"/>
        <end position="155"/>
    </location>
</feature>
<keyword evidence="2" id="KW-0677">Repeat</keyword>
<feature type="repeat" description="RCC1" evidence="3">
    <location>
        <begin position="318"/>
        <end position="370"/>
    </location>
</feature>
<feature type="repeat" description="RCC1" evidence="3">
    <location>
        <begin position="215"/>
        <end position="265"/>
    </location>
</feature>
<feature type="repeat" description="RCC1" evidence="3">
    <location>
        <begin position="494"/>
        <end position="546"/>
    </location>
</feature>
<evidence type="ECO:0000313" key="6">
    <source>
        <dbReference type="EMBL" id="GIY86222.1"/>
    </source>
</evidence>
<feature type="compositionally biased region" description="Polar residues" evidence="4">
    <location>
        <begin position="92"/>
        <end position="103"/>
    </location>
</feature>
<sequence length="610" mass="66181">MDVDSKVESGINGEPNNVEPEISSVRVKTTVNSRKKKATENEGIETTETEKEVESSESLNKTRGRQRKDINKMETVENKVDEVQASGEPETENNIESKQQPTTSRKRKAATEVVAEKEDVEKTETTDKKTSAPIKRSRKKATAEVETKTVEVEAEPEAAALPERKTLKRKAAEQIKADTKTKKSAKEKPKKSVPVTKAKKQKVLLSIPSIKSISGKVFVIGENDVGQLGFGEEIDVKESPALLELPYSIIEVAAGGMHSVCLTERGEVITFGCNDEGALGRITSNESEEATPSKVEIPEKVIQISAGDSHTAALTESGQVYLWGNFRSGDGPMGLTAEGVKQVKPIKILTGINIVKISSGTEHLVCLSSDGIVYTCGCGENGQLGRFSERMCRDGGRKGRAALLEPSAVPVTGHPNSKAAAVFIEDIWAGSYCTFLKAQETGKIYAFGLNNYNHLGYENERVRFVPKQIASFNSKDWKQISGGQHHTLALDSEGLVYSMGRKDYGRLGLGEDCEEKSSPTLITSLENEKCSSISCGNCVSFALTEEGSIYSWGMGTNHQLGHGNDEDCFVPSLVKGNFLKSWKALNVSGGGQHTLILASTKESAKQDQKK</sequence>
<keyword evidence="1" id="KW-0344">Guanine-nucleotide releasing factor</keyword>
<feature type="compositionally biased region" description="Basic and acidic residues" evidence="4">
    <location>
        <begin position="67"/>
        <end position="82"/>
    </location>
</feature>
<evidence type="ECO:0000259" key="5">
    <source>
        <dbReference type="Pfam" id="PF25390"/>
    </source>
</evidence>
<protein>
    <submittedName>
        <fullName evidence="6">Regulator of chromosome condensation</fullName>
    </submittedName>
</protein>
<organism evidence="6 7">
    <name type="scientific">Caerostris darwini</name>
    <dbReference type="NCBI Taxonomy" id="1538125"/>
    <lineage>
        <taxon>Eukaryota</taxon>
        <taxon>Metazoa</taxon>
        <taxon>Ecdysozoa</taxon>
        <taxon>Arthropoda</taxon>
        <taxon>Chelicerata</taxon>
        <taxon>Arachnida</taxon>
        <taxon>Araneae</taxon>
        <taxon>Araneomorphae</taxon>
        <taxon>Entelegynae</taxon>
        <taxon>Araneoidea</taxon>
        <taxon>Araneidae</taxon>
        <taxon>Caerostris</taxon>
    </lineage>
</organism>
<feature type="compositionally biased region" description="Basic and acidic residues" evidence="4">
    <location>
        <begin position="174"/>
        <end position="187"/>
    </location>
</feature>
<evidence type="ECO:0000256" key="1">
    <source>
        <dbReference type="ARBA" id="ARBA00022658"/>
    </source>
</evidence>
<evidence type="ECO:0000256" key="2">
    <source>
        <dbReference type="ARBA" id="ARBA00022737"/>
    </source>
</evidence>
<dbReference type="PANTHER" id="PTHR45982">
    <property type="entry name" value="REGULATOR OF CHROMOSOME CONDENSATION"/>
    <property type="match status" value="1"/>
</dbReference>
<reference evidence="6 7" key="1">
    <citation type="submission" date="2021-06" db="EMBL/GenBank/DDBJ databases">
        <title>Caerostris darwini draft genome.</title>
        <authorList>
            <person name="Kono N."/>
            <person name="Arakawa K."/>
        </authorList>
    </citation>
    <scope>NUCLEOTIDE SEQUENCE [LARGE SCALE GENOMIC DNA]</scope>
</reference>
<feature type="repeat" description="RCC1" evidence="3">
    <location>
        <begin position="371"/>
        <end position="440"/>
    </location>
</feature>
<gene>
    <name evidence="6" type="primary">RCC1</name>
    <name evidence="6" type="ORF">CDAR_123511</name>
</gene>
<feature type="repeat" description="RCC1" evidence="3">
    <location>
        <begin position="442"/>
        <end position="493"/>
    </location>
</feature>
<dbReference type="InterPro" id="IPR000408">
    <property type="entry name" value="Reg_chr_condens"/>
</dbReference>
<dbReference type="InterPro" id="IPR009091">
    <property type="entry name" value="RCC1/BLIP-II"/>
</dbReference>
<dbReference type="SUPFAM" id="SSF50985">
    <property type="entry name" value="RCC1/BLIP-II"/>
    <property type="match status" value="1"/>
</dbReference>
<feature type="repeat" description="RCC1" evidence="3">
    <location>
        <begin position="547"/>
        <end position="600"/>
    </location>
</feature>
<dbReference type="AlphaFoldDB" id="A0AAV4WUP4"/>
<proteinExistence type="predicted"/>
<dbReference type="PROSITE" id="PS50012">
    <property type="entry name" value="RCC1_3"/>
    <property type="match status" value="7"/>
</dbReference>
<dbReference type="GO" id="GO:0005085">
    <property type="term" value="F:guanyl-nucleotide exchange factor activity"/>
    <property type="evidence" value="ECO:0007669"/>
    <property type="project" value="TreeGrafter"/>
</dbReference>
<dbReference type="Gene3D" id="2.130.10.30">
    <property type="entry name" value="Regulator of chromosome condensation 1/beta-lactamase-inhibitor protein II"/>
    <property type="match status" value="1"/>
</dbReference>
<dbReference type="PROSITE" id="PS00625">
    <property type="entry name" value="RCC1_1"/>
    <property type="match status" value="1"/>
</dbReference>
<feature type="region of interest" description="Disordered" evidence="4">
    <location>
        <begin position="174"/>
        <end position="195"/>
    </location>
</feature>
<accession>A0AAV4WUP4</accession>
<feature type="repeat" description="RCC1" evidence="3">
    <location>
        <begin position="266"/>
        <end position="317"/>
    </location>
</feature>
<feature type="compositionally biased region" description="Basic and acidic residues" evidence="4">
    <location>
        <begin position="114"/>
        <end position="130"/>
    </location>
</feature>
<evidence type="ECO:0000313" key="7">
    <source>
        <dbReference type="Proteomes" id="UP001054837"/>
    </source>
</evidence>
<dbReference type="Proteomes" id="UP001054837">
    <property type="component" value="Unassembled WGS sequence"/>
</dbReference>
<comment type="caution">
    <text evidence="6">The sequence shown here is derived from an EMBL/GenBank/DDBJ whole genome shotgun (WGS) entry which is preliminary data.</text>
</comment>
<dbReference type="InterPro" id="IPR051553">
    <property type="entry name" value="Ran_GTPase-activating"/>
</dbReference>
<dbReference type="EMBL" id="BPLQ01015161">
    <property type="protein sequence ID" value="GIY86222.1"/>
    <property type="molecule type" value="Genomic_DNA"/>
</dbReference>
<dbReference type="GO" id="GO:0005737">
    <property type="term" value="C:cytoplasm"/>
    <property type="evidence" value="ECO:0007669"/>
    <property type="project" value="TreeGrafter"/>
</dbReference>
<dbReference type="PANTHER" id="PTHR45982:SF1">
    <property type="entry name" value="REGULATOR OF CHROMOSOME CONDENSATION"/>
    <property type="match status" value="1"/>
</dbReference>
<dbReference type="Pfam" id="PF25390">
    <property type="entry name" value="WD40_RLD"/>
    <property type="match status" value="1"/>
</dbReference>
<keyword evidence="7" id="KW-1185">Reference proteome</keyword>
<evidence type="ECO:0000256" key="3">
    <source>
        <dbReference type="PROSITE-ProRule" id="PRU00235"/>
    </source>
</evidence>